<name>A0A971ICJ7_9BIFI</name>
<gene>
    <name evidence="1" type="ORF">GXW98_05145</name>
</gene>
<organism evidence="1 2">
    <name type="scientific">Bifidobacterium crudilactis</name>
    <dbReference type="NCBI Taxonomy" id="327277"/>
    <lineage>
        <taxon>Bacteria</taxon>
        <taxon>Bacillati</taxon>
        <taxon>Actinomycetota</taxon>
        <taxon>Actinomycetes</taxon>
        <taxon>Bifidobacteriales</taxon>
        <taxon>Bifidobacteriaceae</taxon>
        <taxon>Bifidobacterium</taxon>
    </lineage>
</organism>
<protein>
    <submittedName>
        <fullName evidence="1">Uncharacterized protein</fullName>
    </submittedName>
</protein>
<reference evidence="1" key="2">
    <citation type="submission" date="2020-01" db="EMBL/GenBank/DDBJ databases">
        <authorList>
            <person name="Campanaro S."/>
        </authorList>
    </citation>
    <scope>NUCLEOTIDE SEQUENCE</scope>
    <source>
        <strain evidence="1">AS01afH2WH_6</strain>
    </source>
</reference>
<dbReference type="EMBL" id="JAAXZR010000019">
    <property type="protein sequence ID" value="NLT79654.1"/>
    <property type="molecule type" value="Genomic_DNA"/>
</dbReference>
<sequence>MNDAIRHAMELVSTDSAVAERVSKAYFDSLKDDGVDIGTATDKLFALASESAIEGLPSCEEIYQALSTTTTGTPVRHEAQDGPLGEKHLDKISRVNLGCSGAFVARLNIINGSGDTIWTGDWIPVGRVSTCYLDKCNTGGTLESGEYFRIVIEIGAGDDQYWVDWLVYRGGYDVDPPRYAANFTVSGTTCNTNLYRDEDTDF</sequence>
<evidence type="ECO:0000313" key="1">
    <source>
        <dbReference type="EMBL" id="NLT79654.1"/>
    </source>
</evidence>
<dbReference type="AlphaFoldDB" id="A0A971ICJ7"/>
<evidence type="ECO:0000313" key="2">
    <source>
        <dbReference type="Proteomes" id="UP000767327"/>
    </source>
</evidence>
<proteinExistence type="predicted"/>
<dbReference type="RefSeq" id="WP_273173593.1">
    <property type="nucleotide sequence ID" value="NZ_JAAXZR010000019.1"/>
</dbReference>
<dbReference type="Proteomes" id="UP000767327">
    <property type="component" value="Unassembled WGS sequence"/>
</dbReference>
<accession>A0A971ICJ7</accession>
<comment type="caution">
    <text evidence="1">The sequence shown here is derived from an EMBL/GenBank/DDBJ whole genome shotgun (WGS) entry which is preliminary data.</text>
</comment>
<reference evidence="1" key="1">
    <citation type="journal article" date="2020" name="Biotechnol. Biofuels">
        <title>New insights from the biogas microbiome by comprehensive genome-resolved metagenomics of nearly 1600 species originating from multiple anaerobic digesters.</title>
        <authorList>
            <person name="Campanaro S."/>
            <person name="Treu L."/>
            <person name="Rodriguez-R L.M."/>
            <person name="Kovalovszki A."/>
            <person name="Ziels R.M."/>
            <person name="Maus I."/>
            <person name="Zhu X."/>
            <person name="Kougias P.G."/>
            <person name="Basile A."/>
            <person name="Luo G."/>
            <person name="Schluter A."/>
            <person name="Konstantinidis K.T."/>
            <person name="Angelidaki I."/>
        </authorList>
    </citation>
    <scope>NUCLEOTIDE SEQUENCE</scope>
    <source>
        <strain evidence="1">AS01afH2WH_6</strain>
    </source>
</reference>